<gene>
    <name evidence="3" type="ORF">AWJ20_11</name>
</gene>
<feature type="domain" description="DEK-C" evidence="2">
    <location>
        <begin position="143"/>
        <end position="199"/>
    </location>
</feature>
<evidence type="ECO:0000313" key="4">
    <source>
        <dbReference type="Proteomes" id="UP000189580"/>
    </source>
</evidence>
<evidence type="ECO:0000256" key="1">
    <source>
        <dbReference type="SAM" id="MobiDB-lite"/>
    </source>
</evidence>
<sequence>MDNFSWGNTRIVVEENAGKRKLKVDPNEVFDPRSVPLESWQSYANRNNLPGEERRIVFDDRKGRVINNVEYTDYGYDMQDLSARKSVMFDAATETRSTRPFSQFSMDINRVGTPTTAVGGEARSLRLSLAPTELLDDQAQFDEHREVQVRETIKTVLRGADLDTMTKRQLRQKVEDILGMDFVGNKVAAVDRLIDEELESMENEESEIPEHPPADLISTAPENEVVKDGPPSPNIP</sequence>
<dbReference type="SUPFAM" id="SSF109715">
    <property type="entry name" value="DEK C-terminal domain"/>
    <property type="match status" value="1"/>
</dbReference>
<feature type="region of interest" description="Disordered" evidence="1">
    <location>
        <begin position="197"/>
        <end position="236"/>
    </location>
</feature>
<organism evidence="3 4">
    <name type="scientific">Sugiyamaella lignohabitans</name>
    <dbReference type="NCBI Taxonomy" id="796027"/>
    <lineage>
        <taxon>Eukaryota</taxon>
        <taxon>Fungi</taxon>
        <taxon>Dikarya</taxon>
        <taxon>Ascomycota</taxon>
        <taxon>Saccharomycotina</taxon>
        <taxon>Dipodascomycetes</taxon>
        <taxon>Dipodascales</taxon>
        <taxon>Trichomonascaceae</taxon>
        <taxon>Sugiyamaella</taxon>
    </lineage>
</organism>
<dbReference type="AlphaFoldDB" id="A0A161HGB8"/>
<dbReference type="InterPro" id="IPR014876">
    <property type="entry name" value="DEK_C"/>
</dbReference>
<feature type="compositionally biased region" description="Acidic residues" evidence="1">
    <location>
        <begin position="197"/>
        <end position="207"/>
    </location>
</feature>
<dbReference type="GeneID" id="30032864"/>
<evidence type="ECO:0000259" key="2">
    <source>
        <dbReference type="PROSITE" id="PS51998"/>
    </source>
</evidence>
<protein>
    <submittedName>
        <fullName evidence="3">Chitin synthase 6</fullName>
    </submittedName>
</protein>
<keyword evidence="4" id="KW-1185">Reference proteome</keyword>
<dbReference type="EMBL" id="CP014501">
    <property type="protein sequence ID" value="ANB11791.1"/>
    <property type="molecule type" value="Genomic_DNA"/>
</dbReference>
<dbReference type="Pfam" id="PF08766">
    <property type="entry name" value="DEK_C"/>
    <property type="match status" value="1"/>
</dbReference>
<dbReference type="PROSITE" id="PS51998">
    <property type="entry name" value="DEK_C"/>
    <property type="match status" value="1"/>
</dbReference>
<dbReference type="Proteomes" id="UP000189580">
    <property type="component" value="Chromosome a"/>
</dbReference>
<proteinExistence type="predicted"/>
<dbReference type="KEGG" id="slb:AWJ20_11"/>
<reference evidence="3 4" key="1">
    <citation type="submission" date="2016-02" db="EMBL/GenBank/DDBJ databases">
        <title>Complete genome sequence and transcriptome regulation of the pentose utilising yeast Sugiyamaella lignohabitans.</title>
        <authorList>
            <person name="Bellasio M."/>
            <person name="Peymann A."/>
            <person name="Valli M."/>
            <person name="Sipitzky M."/>
            <person name="Graf A."/>
            <person name="Sauer M."/>
            <person name="Marx H."/>
            <person name="Mattanovich D."/>
        </authorList>
    </citation>
    <scope>NUCLEOTIDE SEQUENCE [LARGE SCALE GENOMIC DNA]</scope>
    <source>
        <strain evidence="3 4">CBS 10342</strain>
    </source>
</reference>
<evidence type="ECO:0000313" key="3">
    <source>
        <dbReference type="EMBL" id="ANB11791.1"/>
    </source>
</evidence>
<dbReference type="OrthoDB" id="370884at2759"/>
<accession>A0A161HGB8</accession>
<dbReference type="Gene3D" id="1.10.10.60">
    <property type="entry name" value="Homeodomain-like"/>
    <property type="match status" value="1"/>
</dbReference>
<name>A0A161HGB8_9ASCO</name>
<dbReference type="RefSeq" id="XP_018734268.1">
    <property type="nucleotide sequence ID" value="XM_018877953.1"/>
</dbReference>